<accession>A0ABT0HNP6</accession>
<keyword evidence="2" id="KW-1185">Reference proteome</keyword>
<dbReference type="Proteomes" id="UP001202180">
    <property type="component" value="Unassembled WGS sequence"/>
</dbReference>
<organism evidence="1 2">
    <name type="scientific">Spirosoma liriopis</name>
    <dbReference type="NCBI Taxonomy" id="2937440"/>
    <lineage>
        <taxon>Bacteria</taxon>
        <taxon>Pseudomonadati</taxon>
        <taxon>Bacteroidota</taxon>
        <taxon>Cytophagia</taxon>
        <taxon>Cytophagales</taxon>
        <taxon>Cytophagaceae</taxon>
        <taxon>Spirosoma</taxon>
    </lineage>
</organism>
<gene>
    <name evidence="1" type="ORF">M0L20_18120</name>
</gene>
<comment type="caution">
    <text evidence="1">The sequence shown here is derived from an EMBL/GenBank/DDBJ whole genome shotgun (WGS) entry which is preliminary data.</text>
</comment>
<dbReference type="RefSeq" id="WP_248478411.1">
    <property type="nucleotide sequence ID" value="NZ_JALPRF010000003.1"/>
</dbReference>
<sequence>MKFFKVFLGLALFAIAGLVAEQTGNVLAGIASIPLLTYGFESFTGLSLLSGPLALYGALSPIKRPAQGEANPGGGRKLWLIGVDSIVGEWPKKGDIVDGEIINPPVLAASAVFIEVAVSDNSLKIDQNMKGSSGYQSWEQMIEVKIAGFNPV</sequence>
<protein>
    <submittedName>
        <fullName evidence="1">Uncharacterized protein</fullName>
    </submittedName>
</protein>
<proteinExistence type="predicted"/>
<reference evidence="1 2" key="1">
    <citation type="submission" date="2022-04" db="EMBL/GenBank/DDBJ databases">
        <title>Spirosoma sp. strain RP8 genome sequencing and assembly.</title>
        <authorList>
            <person name="Jung Y."/>
        </authorList>
    </citation>
    <scope>NUCLEOTIDE SEQUENCE [LARGE SCALE GENOMIC DNA]</scope>
    <source>
        <strain evidence="1 2">RP8</strain>
    </source>
</reference>
<dbReference type="EMBL" id="JALPRF010000003">
    <property type="protein sequence ID" value="MCK8493788.1"/>
    <property type="molecule type" value="Genomic_DNA"/>
</dbReference>
<evidence type="ECO:0000313" key="2">
    <source>
        <dbReference type="Proteomes" id="UP001202180"/>
    </source>
</evidence>
<name>A0ABT0HNP6_9BACT</name>
<evidence type="ECO:0000313" key="1">
    <source>
        <dbReference type="EMBL" id="MCK8493788.1"/>
    </source>
</evidence>